<dbReference type="GO" id="GO:0015833">
    <property type="term" value="P:peptide transport"/>
    <property type="evidence" value="ECO:0007669"/>
    <property type="project" value="InterPro"/>
</dbReference>
<proteinExistence type="predicted"/>
<evidence type="ECO:0000256" key="1">
    <source>
        <dbReference type="ARBA" id="ARBA00022448"/>
    </source>
</evidence>
<dbReference type="RefSeq" id="WP_249322791.1">
    <property type="nucleotide sequence ID" value="NZ_JACRTK010000001.1"/>
</dbReference>
<dbReference type="PANTHER" id="PTHR43776">
    <property type="entry name" value="TRANSPORT ATP-BINDING PROTEIN"/>
    <property type="match status" value="1"/>
</dbReference>
<dbReference type="GO" id="GO:0016887">
    <property type="term" value="F:ATP hydrolysis activity"/>
    <property type="evidence" value="ECO:0007669"/>
    <property type="project" value="InterPro"/>
</dbReference>
<dbReference type="InterPro" id="IPR003593">
    <property type="entry name" value="AAA+_ATPase"/>
</dbReference>
<dbReference type="PROSITE" id="PS00211">
    <property type="entry name" value="ABC_TRANSPORTER_1"/>
    <property type="match status" value="1"/>
</dbReference>
<dbReference type="NCBIfam" id="TIGR01727">
    <property type="entry name" value="oligo_HPY"/>
    <property type="match status" value="1"/>
</dbReference>
<evidence type="ECO:0000313" key="6">
    <source>
        <dbReference type="Proteomes" id="UP000601522"/>
    </source>
</evidence>
<keyword evidence="6" id="KW-1185">Reference proteome</keyword>
<dbReference type="GO" id="GO:0055085">
    <property type="term" value="P:transmembrane transport"/>
    <property type="evidence" value="ECO:0007669"/>
    <property type="project" value="UniProtKB-ARBA"/>
</dbReference>
<evidence type="ECO:0000256" key="2">
    <source>
        <dbReference type="ARBA" id="ARBA00022741"/>
    </source>
</evidence>
<dbReference type="GO" id="GO:0005524">
    <property type="term" value="F:ATP binding"/>
    <property type="evidence" value="ECO:0007669"/>
    <property type="project" value="UniProtKB-KW"/>
</dbReference>
<keyword evidence="3 5" id="KW-0067">ATP-binding</keyword>
<sequence length="320" mass="35937">MNSLMKIKGLTKWYIPKGKNKNKIIKAVDGIDLSINKGEVLGIIGESGCGKSTFGRMLVALEKPTAGSIKFEGVPINQILKENQLHFKKNCQMIFQDPFDTFDPRNNIQRILTTPLKIHNIGSSHKERIDMIIEIMEETGIKPAKDFIHRYPHELSGGQLQRISIIRSMLLNPKLIIADEPVSMLDVSVRADIINILLNLIKKHGTSMIFISHDIATTGYVSDKIAIMYLGKIVEIGSTDDIIKNAQHPYTKVLISNCASIDPFEKRNRIKVKGEPPTPVGTGPGCYFYERCYRGNDRCKESYPEMMDLGNGHYASCFNI</sequence>
<dbReference type="InterPro" id="IPR013563">
    <property type="entry name" value="Oligopep_ABC_C"/>
</dbReference>
<evidence type="ECO:0000259" key="4">
    <source>
        <dbReference type="PROSITE" id="PS50893"/>
    </source>
</evidence>
<feature type="domain" description="ABC transporter" evidence="4">
    <location>
        <begin position="5"/>
        <end position="255"/>
    </location>
</feature>
<keyword evidence="1" id="KW-0813">Transport</keyword>
<dbReference type="Proteomes" id="UP000601522">
    <property type="component" value="Unassembled WGS sequence"/>
</dbReference>
<dbReference type="InterPro" id="IPR050319">
    <property type="entry name" value="ABC_transp_ATP-bind"/>
</dbReference>
<dbReference type="SMART" id="SM00382">
    <property type="entry name" value="AAA"/>
    <property type="match status" value="1"/>
</dbReference>
<dbReference type="AlphaFoldDB" id="A0A926F0Z1"/>
<evidence type="ECO:0000256" key="3">
    <source>
        <dbReference type="ARBA" id="ARBA00022840"/>
    </source>
</evidence>
<dbReference type="InterPro" id="IPR027417">
    <property type="entry name" value="P-loop_NTPase"/>
</dbReference>
<dbReference type="EMBL" id="JACRTK010000001">
    <property type="protein sequence ID" value="MBC8590002.1"/>
    <property type="molecule type" value="Genomic_DNA"/>
</dbReference>
<dbReference type="Gene3D" id="3.40.50.300">
    <property type="entry name" value="P-loop containing nucleotide triphosphate hydrolases"/>
    <property type="match status" value="1"/>
</dbReference>
<accession>A0A926F0Z1</accession>
<comment type="caution">
    <text evidence="5">The sequence shown here is derived from an EMBL/GenBank/DDBJ whole genome shotgun (WGS) entry which is preliminary data.</text>
</comment>
<gene>
    <name evidence="5" type="ORF">H8689_02460</name>
</gene>
<dbReference type="Pfam" id="PF08352">
    <property type="entry name" value="oligo_HPY"/>
    <property type="match status" value="1"/>
</dbReference>
<name>A0A926F0Z1_9FIRM</name>
<evidence type="ECO:0000313" key="5">
    <source>
        <dbReference type="EMBL" id="MBC8590002.1"/>
    </source>
</evidence>
<organism evidence="5 6">
    <name type="scientific">Wansuia hejianensis</name>
    <dbReference type="NCBI Taxonomy" id="2763667"/>
    <lineage>
        <taxon>Bacteria</taxon>
        <taxon>Bacillati</taxon>
        <taxon>Bacillota</taxon>
        <taxon>Clostridia</taxon>
        <taxon>Lachnospirales</taxon>
        <taxon>Lachnospiraceae</taxon>
        <taxon>Wansuia</taxon>
    </lineage>
</organism>
<dbReference type="Pfam" id="PF00005">
    <property type="entry name" value="ABC_tran"/>
    <property type="match status" value="1"/>
</dbReference>
<dbReference type="CDD" id="cd03257">
    <property type="entry name" value="ABC_NikE_OppD_transporters"/>
    <property type="match status" value="1"/>
</dbReference>
<dbReference type="SUPFAM" id="SSF52540">
    <property type="entry name" value="P-loop containing nucleoside triphosphate hydrolases"/>
    <property type="match status" value="1"/>
</dbReference>
<dbReference type="InterPro" id="IPR017871">
    <property type="entry name" value="ABC_transporter-like_CS"/>
</dbReference>
<keyword evidence="2" id="KW-0547">Nucleotide-binding</keyword>
<reference evidence="5 6" key="1">
    <citation type="submission" date="2020-08" db="EMBL/GenBank/DDBJ databases">
        <title>Genome public.</title>
        <authorList>
            <person name="Liu C."/>
            <person name="Sun Q."/>
        </authorList>
    </citation>
    <scope>NUCLEOTIDE SEQUENCE [LARGE SCALE GENOMIC DNA]</scope>
    <source>
        <strain evidence="5 6">NSJ-26</strain>
    </source>
</reference>
<protein>
    <submittedName>
        <fullName evidence="5">ABC transporter ATP-binding protein</fullName>
    </submittedName>
</protein>
<dbReference type="InterPro" id="IPR003439">
    <property type="entry name" value="ABC_transporter-like_ATP-bd"/>
</dbReference>
<dbReference type="PROSITE" id="PS50893">
    <property type="entry name" value="ABC_TRANSPORTER_2"/>
    <property type="match status" value="1"/>
</dbReference>